<evidence type="ECO:0000313" key="9">
    <source>
        <dbReference type="Proteomes" id="UP000824178"/>
    </source>
</evidence>
<dbReference type="PANTHER" id="PTHR47627">
    <property type="entry name" value="RUBREDOXIN"/>
    <property type="match status" value="1"/>
</dbReference>
<dbReference type="GO" id="GO:0009055">
    <property type="term" value="F:electron transfer activity"/>
    <property type="evidence" value="ECO:0007669"/>
    <property type="project" value="TreeGrafter"/>
</dbReference>
<evidence type="ECO:0000259" key="7">
    <source>
        <dbReference type="PROSITE" id="PS50903"/>
    </source>
</evidence>
<accession>A0A9E2KIA6</accession>
<dbReference type="InterPro" id="IPR018527">
    <property type="entry name" value="Rubredoxin_Fe_BS"/>
</dbReference>
<dbReference type="Pfam" id="PF21349">
    <property type="entry name" value="RUBY_RBDX"/>
    <property type="match status" value="1"/>
</dbReference>
<dbReference type="Gene3D" id="2.20.28.10">
    <property type="match status" value="2"/>
</dbReference>
<proteinExistence type="predicted"/>
<evidence type="ECO:0000256" key="1">
    <source>
        <dbReference type="ARBA" id="ARBA00001965"/>
    </source>
</evidence>
<dbReference type="FunFam" id="2.20.28.10:FF:000001">
    <property type="entry name" value="Rubredoxin"/>
    <property type="match status" value="1"/>
</dbReference>
<dbReference type="PRINTS" id="PR00163">
    <property type="entry name" value="RUBREDOXIN"/>
</dbReference>
<evidence type="ECO:0000256" key="5">
    <source>
        <dbReference type="ARBA" id="ARBA00023004"/>
    </source>
</evidence>
<feature type="domain" description="Rubredoxin-like" evidence="7">
    <location>
        <begin position="1"/>
        <end position="52"/>
    </location>
</feature>
<keyword evidence="4" id="KW-0249">Electron transport</keyword>
<keyword evidence="3" id="KW-0479">Metal-binding</keyword>
<dbReference type="EMBL" id="JAHLFH010000045">
    <property type="protein sequence ID" value="MBU3819210.1"/>
    <property type="molecule type" value="Genomic_DNA"/>
</dbReference>
<dbReference type="Pfam" id="PF00301">
    <property type="entry name" value="Rubredoxin"/>
    <property type="match status" value="1"/>
</dbReference>
<evidence type="ECO:0000256" key="2">
    <source>
        <dbReference type="ARBA" id="ARBA00022448"/>
    </source>
</evidence>
<comment type="cofactor">
    <cofactor evidence="1">
        <name>Fe(3+)</name>
        <dbReference type="ChEBI" id="CHEBI:29034"/>
    </cofactor>
</comment>
<dbReference type="Proteomes" id="UP000824178">
    <property type="component" value="Unassembled WGS sequence"/>
</dbReference>
<comment type="caution">
    <text evidence="8">The sequence shown here is derived from an EMBL/GenBank/DDBJ whole genome shotgun (WGS) entry which is preliminary data.</text>
</comment>
<feature type="domain" description="Rubredoxin-like" evidence="7">
    <location>
        <begin position="181"/>
        <end position="215"/>
    </location>
</feature>
<evidence type="ECO:0000256" key="4">
    <source>
        <dbReference type="ARBA" id="ARBA00022982"/>
    </source>
</evidence>
<keyword evidence="5" id="KW-0408">Iron</keyword>
<evidence type="ECO:0000313" key="8">
    <source>
        <dbReference type="EMBL" id="MBU3819210.1"/>
    </source>
</evidence>
<evidence type="ECO:0000256" key="6">
    <source>
        <dbReference type="SAM" id="MobiDB-lite"/>
    </source>
</evidence>
<protein>
    <submittedName>
        <fullName evidence="8">Rubredoxin</fullName>
    </submittedName>
</protein>
<gene>
    <name evidence="8" type="ORF">H9864_02380</name>
</gene>
<dbReference type="GO" id="GO:0043448">
    <property type="term" value="P:alkane catabolic process"/>
    <property type="evidence" value="ECO:0007669"/>
    <property type="project" value="TreeGrafter"/>
</dbReference>
<dbReference type="SUPFAM" id="SSF57802">
    <property type="entry name" value="Rubredoxin-like"/>
    <property type="match status" value="2"/>
</dbReference>
<name>A0A9E2KIA6_9FIRM</name>
<dbReference type="PROSITE" id="PS00202">
    <property type="entry name" value="RUBREDOXIN"/>
    <property type="match status" value="1"/>
</dbReference>
<dbReference type="GO" id="GO:0005506">
    <property type="term" value="F:iron ion binding"/>
    <property type="evidence" value="ECO:0007669"/>
    <property type="project" value="InterPro"/>
</dbReference>
<dbReference type="InterPro" id="IPR024935">
    <property type="entry name" value="Rubredoxin_dom"/>
</dbReference>
<reference evidence="8" key="1">
    <citation type="journal article" date="2021" name="PeerJ">
        <title>Extensive microbial diversity within the chicken gut microbiome revealed by metagenomics and culture.</title>
        <authorList>
            <person name="Gilroy R."/>
            <person name="Ravi A."/>
            <person name="Getino M."/>
            <person name="Pursley I."/>
            <person name="Horton D.L."/>
            <person name="Alikhan N.F."/>
            <person name="Baker D."/>
            <person name="Gharbi K."/>
            <person name="Hall N."/>
            <person name="Watson M."/>
            <person name="Adriaenssens E.M."/>
            <person name="Foster-Nyarko E."/>
            <person name="Jarju S."/>
            <person name="Secka A."/>
            <person name="Antonio M."/>
            <person name="Oren A."/>
            <person name="Chaudhuri R.R."/>
            <person name="La Ragione R."/>
            <person name="Hildebrand F."/>
            <person name="Pallen M.J."/>
        </authorList>
    </citation>
    <scope>NUCLEOTIDE SEQUENCE</scope>
    <source>
        <strain evidence="8">742</strain>
    </source>
</reference>
<feature type="region of interest" description="Disordered" evidence="6">
    <location>
        <begin position="50"/>
        <end position="70"/>
    </location>
</feature>
<dbReference type="InterPro" id="IPR050526">
    <property type="entry name" value="Rubredoxin_ET"/>
</dbReference>
<organism evidence="8 9">
    <name type="scientific">Candidatus Faecalibacterium intestinavium</name>
    <dbReference type="NCBI Taxonomy" id="2838580"/>
    <lineage>
        <taxon>Bacteria</taxon>
        <taxon>Bacillati</taxon>
        <taxon>Bacillota</taxon>
        <taxon>Clostridia</taxon>
        <taxon>Eubacteriales</taxon>
        <taxon>Oscillospiraceae</taxon>
        <taxon>Faecalibacterium</taxon>
    </lineage>
</organism>
<sequence length="221" mass="24387">MKQYVCSVCSYTYDEAKGIPEAGIAPGTKWADLPEDWKCPLCGAGKEAFREKSEAPAPAAPAPDAPHTEKELSPMEMSVICSNLARGCEKQYLPEQSEAFRRLADFFRAKAAPAEEASHQALLELVEQDLSSGYPYAHAVAAENRDRGAMRALVWSEKVTRMLQSLLARYQKEGDRMLEHTGVYVCTVCGFVYIGDSAPELCPVCKVPSWKFQKIEGRATS</sequence>
<dbReference type="CDD" id="cd00730">
    <property type="entry name" value="rubredoxin"/>
    <property type="match status" value="1"/>
</dbReference>
<evidence type="ECO:0000256" key="3">
    <source>
        <dbReference type="ARBA" id="ARBA00022723"/>
    </source>
</evidence>
<dbReference type="AlphaFoldDB" id="A0A9E2KIA6"/>
<dbReference type="CDD" id="cd00729">
    <property type="entry name" value="rubredoxin_SM"/>
    <property type="match status" value="1"/>
</dbReference>
<dbReference type="PROSITE" id="PS50903">
    <property type="entry name" value="RUBREDOXIN_LIKE"/>
    <property type="match status" value="2"/>
</dbReference>
<reference evidence="8" key="2">
    <citation type="submission" date="2021-04" db="EMBL/GenBank/DDBJ databases">
        <authorList>
            <person name="Gilroy R."/>
        </authorList>
    </citation>
    <scope>NUCLEOTIDE SEQUENCE</scope>
    <source>
        <strain evidence="8">742</strain>
    </source>
</reference>
<keyword evidence="2" id="KW-0813">Transport</keyword>
<dbReference type="InterPro" id="IPR024934">
    <property type="entry name" value="Rubredoxin-like_dom"/>
</dbReference>
<dbReference type="InterPro" id="IPR048574">
    <property type="entry name" value="RUBY_RBDX"/>
</dbReference>
<dbReference type="PANTHER" id="PTHR47627:SF1">
    <property type="entry name" value="RUBREDOXIN-1-RELATED"/>
    <property type="match status" value="1"/>
</dbReference>